<reference evidence="1 2" key="1">
    <citation type="submission" date="2016-11" db="EMBL/GenBank/DDBJ databases">
        <authorList>
            <person name="Jaros S."/>
            <person name="Januszkiewicz K."/>
            <person name="Wedrychowicz H."/>
        </authorList>
    </citation>
    <scope>NUCLEOTIDE SEQUENCE [LARGE SCALE GENOMIC DNA]</scope>
    <source>
        <strain evidence="1 2">DSM 8605</strain>
    </source>
</reference>
<sequence>MTGDTLTIKNGKIKPFFWLQNMNTKVQKESIEKLVKIENIKYICTGHSGYLIK</sequence>
<dbReference type="Proteomes" id="UP000184447">
    <property type="component" value="Unassembled WGS sequence"/>
</dbReference>
<evidence type="ECO:0000313" key="1">
    <source>
        <dbReference type="EMBL" id="SHH19273.1"/>
    </source>
</evidence>
<dbReference type="STRING" id="1121316.SAMN02745207_00381"/>
<proteinExistence type="predicted"/>
<organism evidence="1 2">
    <name type="scientific">Clostridium grantii DSM 8605</name>
    <dbReference type="NCBI Taxonomy" id="1121316"/>
    <lineage>
        <taxon>Bacteria</taxon>
        <taxon>Bacillati</taxon>
        <taxon>Bacillota</taxon>
        <taxon>Clostridia</taxon>
        <taxon>Eubacteriales</taxon>
        <taxon>Clostridiaceae</taxon>
        <taxon>Clostridium</taxon>
    </lineage>
</organism>
<keyword evidence="2" id="KW-1185">Reference proteome</keyword>
<evidence type="ECO:0000313" key="2">
    <source>
        <dbReference type="Proteomes" id="UP000184447"/>
    </source>
</evidence>
<protein>
    <submittedName>
        <fullName evidence="1">Uncharacterized protein</fullName>
    </submittedName>
</protein>
<dbReference type="AlphaFoldDB" id="A0A1M5R0E8"/>
<name>A0A1M5R0E8_9CLOT</name>
<dbReference type="EMBL" id="FQXM01000002">
    <property type="protein sequence ID" value="SHH19273.1"/>
    <property type="molecule type" value="Genomic_DNA"/>
</dbReference>
<accession>A0A1M5R0E8</accession>
<gene>
    <name evidence="1" type="ORF">SAMN02745207_00381</name>
</gene>